<keyword evidence="1" id="KW-0812">Transmembrane</keyword>
<evidence type="ECO:0000256" key="1">
    <source>
        <dbReference type="SAM" id="Phobius"/>
    </source>
</evidence>
<organism evidence="2 3">
    <name type="scientific">Flavobacterium fontis</name>
    <dbReference type="NCBI Taxonomy" id="1124188"/>
    <lineage>
        <taxon>Bacteria</taxon>
        <taxon>Pseudomonadati</taxon>
        <taxon>Bacteroidota</taxon>
        <taxon>Flavobacteriia</taxon>
        <taxon>Flavobacteriales</taxon>
        <taxon>Flavobacteriaceae</taxon>
        <taxon>Flavobacterium</taxon>
    </lineage>
</organism>
<keyword evidence="1" id="KW-1133">Transmembrane helix</keyword>
<name>A0A1M4ZAX0_9FLAO</name>
<gene>
    <name evidence="2" type="ORF">SAMN05444377_104111</name>
</gene>
<dbReference type="EMBL" id="FQVQ01000004">
    <property type="protein sequence ID" value="SHF15190.1"/>
    <property type="molecule type" value="Genomic_DNA"/>
</dbReference>
<dbReference type="PANTHER" id="PTHR37947:SF1">
    <property type="entry name" value="BLL2462 PROTEIN"/>
    <property type="match status" value="1"/>
</dbReference>
<feature type="transmembrane region" description="Helical" evidence="1">
    <location>
        <begin position="654"/>
        <end position="671"/>
    </location>
</feature>
<evidence type="ECO:0000313" key="2">
    <source>
        <dbReference type="EMBL" id="SHF15190.1"/>
    </source>
</evidence>
<keyword evidence="3" id="KW-1185">Reference proteome</keyword>
<dbReference type="RefSeq" id="WP_073362271.1">
    <property type="nucleotide sequence ID" value="NZ_FQVQ01000004.1"/>
</dbReference>
<dbReference type="STRING" id="1124188.SAMN05444377_104111"/>
<dbReference type="OrthoDB" id="9763076at2"/>
<evidence type="ECO:0008006" key="4">
    <source>
        <dbReference type="Google" id="ProtNLM"/>
    </source>
</evidence>
<feature type="transmembrane region" description="Helical" evidence="1">
    <location>
        <begin position="6"/>
        <end position="25"/>
    </location>
</feature>
<keyword evidence="1" id="KW-0472">Membrane</keyword>
<sequence>MTTNTVLWLVLALLAAGGLSYYHYIYKAKTLSLTVKVLAFLRFLAIFGFLLLLINPIIRRSTLQIQKTPLAVVVDNSSSIKELGAKETSKEIWKKITSNSRLQDKFDIQSFHVDTECRSFFDDSSLTYQGKASRLDLVGPTVHNLYKNLPYASILLTDGNQTSGSDYVFGFQPDHKVFAVVMGDTTQYLDLRIAKVNANKYAFYKNQFPVEVFVNYNGTKTLQTTFSIRNGAAVVYRQALTFSPDKRAQVVNALLPANALGVQTYAVNISSNEKEKNSYNNTQRFAVEVIDQRTEVALISEIEHPDLGVLKRSIESNAQRKVTLLKPQNASDLQKYNILLLYQPTARFRSVWEANKNRRLNTFIITGNHTDFGFLNQMQKAATFKMSNQKEDYQALYRSDFSIFATEDIGFDQFPPLENPFGNVTVSSGVQPVLESRIRTIGTGDPLWFFTENEGQRSAMLLGENLWKWRAHVFVAKQSFEPFDQFLDKTIQYLASNDARKSLVVNHERFYNSGDPLEITAQFFNKNYEFDAKARLSIALVNKQNQQKKQYDLLLSNQYYKVDLDDLSPGKYSFTVRELNTNTSYSGAFEVLDFNIEKQFVNPNMDQLKQLAQHTQGAVFVPNQIDQWIEKWIADPNYQPIQKEQVVKSPLIEWTWLLLMITALLAAEWFIRKYNGML</sequence>
<feature type="transmembrane region" description="Helical" evidence="1">
    <location>
        <begin position="37"/>
        <end position="58"/>
    </location>
</feature>
<dbReference type="Proteomes" id="UP000184147">
    <property type="component" value="Unassembled WGS sequence"/>
</dbReference>
<reference evidence="2 3" key="1">
    <citation type="submission" date="2016-11" db="EMBL/GenBank/DDBJ databases">
        <authorList>
            <person name="Jaros S."/>
            <person name="Januszkiewicz K."/>
            <person name="Wedrychowicz H."/>
        </authorList>
    </citation>
    <scope>NUCLEOTIDE SEQUENCE [LARGE SCALE GENOMIC DNA]</scope>
    <source>
        <strain evidence="2 3">DSM 25660</strain>
    </source>
</reference>
<protein>
    <recommendedName>
        <fullName evidence="4">VWA domain-containing protein</fullName>
    </recommendedName>
</protein>
<dbReference type="PANTHER" id="PTHR37947">
    <property type="entry name" value="BLL2462 PROTEIN"/>
    <property type="match status" value="1"/>
</dbReference>
<accession>A0A1M4ZAX0</accession>
<dbReference type="AlphaFoldDB" id="A0A1M4ZAX0"/>
<proteinExistence type="predicted"/>
<evidence type="ECO:0000313" key="3">
    <source>
        <dbReference type="Proteomes" id="UP000184147"/>
    </source>
</evidence>